<evidence type="ECO:0000313" key="1">
    <source>
        <dbReference type="EMBL" id="GEX97370.1"/>
    </source>
</evidence>
<comment type="caution">
    <text evidence="1">The sequence shown here is derived from an EMBL/GenBank/DDBJ whole genome shotgun (WGS) entry which is preliminary data.</text>
</comment>
<dbReference type="AlphaFoldDB" id="A0A699HE56"/>
<accession>A0A699HE56</accession>
<organism evidence="1">
    <name type="scientific">Tanacetum cinerariifolium</name>
    <name type="common">Dalmatian daisy</name>
    <name type="synonym">Chrysanthemum cinerariifolium</name>
    <dbReference type="NCBI Taxonomy" id="118510"/>
    <lineage>
        <taxon>Eukaryota</taxon>
        <taxon>Viridiplantae</taxon>
        <taxon>Streptophyta</taxon>
        <taxon>Embryophyta</taxon>
        <taxon>Tracheophyta</taxon>
        <taxon>Spermatophyta</taxon>
        <taxon>Magnoliopsida</taxon>
        <taxon>eudicotyledons</taxon>
        <taxon>Gunneridae</taxon>
        <taxon>Pentapetalae</taxon>
        <taxon>asterids</taxon>
        <taxon>campanulids</taxon>
        <taxon>Asterales</taxon>
        <taxon>Asteraceae</taxon>
        <taxon>Asteroideae</taxon>
        <taxon>Anthemideae</taxon>
        <taxon>Anthemidinae</taxon>
        <taxon>Tanacetum</taxon>
    </lineage>
</organism>
<sequence length="113" mass="12852">MDLRNFIYAEDEEDLSFLPKEPSFGFGTGSPFMSVNIEPLRADEEPILHPAEVTTYSRGSPKPELFVGHPGSVAARMKNRKYDVPFLTISDDDEVLLDVPELKDVENYDYRIL</sequence>
<reference evidence="1" key="1">
    <citation type="journal article" date="2019" name="Sci. Rep.">
        <title>Draft genome of Tanacetum cinerariifolium, the natural source of mosquito coil.</title>
        <authorList>
            <person name="Yamashiro T."/>
            <person name="Shiraishi A."/>
            <person name="Satake H."/>
            <person name="Nakayama K."/>
        </authorList>
    </citation>
    <scope>NUCLEOTIDE SEQUENCE</scope>
</reference>
<name>A0A699HE56_TANCI</name>
<proteinExistence type="predicted"/>
<protein>
    <submittedName>
        <fullName evidence="1">Uncharacterized protein</fullName>
    </submittedName>
</protein>
<dbReference type="EMBL" id="BKCJ010142740">
    <property type="protein sequence ID" value="GEX97370.1"/>
    <property type="molecule type" value="Genomic_DNA"/>
</dbReference>
<gene>
    <name evidence="1" type="ORF">Tci_369345</name>
</gene>